<keyword evidence="1" id="KW-0479">Metal-binding</keyword>
<evidence type="ECO:0000256" key="4">
    <source>
        <dbReference type="PROSITE-ProRule" id="PRU00322"/>
    </source>
</evidence>
<dbReference type="GO" id="GO:0008270">
    <property type="term" value="F:zinc ion binding"/>
    <property type="evidence" value="ECO:0007669"/>
    <property type="project" value="UniProtKB-KW"/>
</dbReference>
<evidence type="ECO:0000313" key="8">
    <source>
        <dbReference type="Proteomes" id="UP000775547"/>
    </source>
</evidence>
<feature type="domain" description="RanBP2-type" evidence="6">
    <location>
        <begin position="811"/>
        <end position="841"/>
    </location>
</feature>
<keyword evidence="8" id="KW-1185">Reference proteome</keyword>
<keyword evidence="3" id="KW-0862">Zinc</keyword>
<dbReference type="SUPFAM" id="SSF90209">
    <property type="entry name" value="Ran binding protein zinc finger-like"/>
    <property type="match status" value="1"/>
</dbReference>
<dbReference type="PROSITE" id="PS50199">
    <property type="entry name" value="ZF_RANBP2_2"/>
    <property type="match status" value="1"/>
</dbReference>
<feature type="compositionally biased region" description="Polar residues" evidence="5">
    <location>
        <begin position="271"/>
        <end position="285"/>
    </location>
</feature>
<keyword evidence="2 4" id="KW-0863">Zinc-finger</keyword>
<feature type="region of interest" description="Disordered" evidence="5">
    <location>
        <begin position="648"/>
        <end position="667"/>
    </location>
</feature>
<feature type="compositionally biased region" description="Pro residues" evidence="5">
    <location>
        <begin position="338"/>
        <end position="350"/>
    </location>
</feature>
<reference evidence="7" key="2">
    <citation type="submission" date="2021-10" db="EMBL/GenBank/DDBJ databases">
        <title>Phylogenomics reveals ancestral predisposition of the termite-cultivated fungus Termitomyces towards a domesticated lifestyle.</title>
        <authorList>
            <person name="Auxier B."/>
            <person name="Grum-Grzhimaylo A."/>
            <person name="Cardenas M.E."/>
            <person name="Lodge J.D."/>
            <person name="Laessoe T."/>
            <person name="Pedersen O."/>
            <person name="Smith M.E."/>
            <person name="Kuyper T.W."/>
            <person name="Franco-Molano E.A."/>
            <person name="Baroni T.J."/>
            <person name="Aanen D.K."/>
        </authorList>
    </citation>
    <scope>NUCLEOTIDE SEQUENCE</scope>
    <source>
        <strain evidence="7">AP01</strain>
        <tissue evidence="7">Mycelium</tissue>
    </source>
</reference>
<feature type="region of interest" description="Disordered" evidence="5">
    <location>
        <begin position="1"/>
        <end position="28"/>
    </location>
</feature>
<comment type="caution">
    <text evidence="7">The sequence shown here is derived from an EMBL/GenBank/DDBJ whole genome shotgun (WGS) entry which is preliminary data.</text>
</comment>
<dbReference type="PROSITE" id="PS01358">
    <property type="entry name" value="ZF_RANBP2_1"/>
    <property type="match status" value="1"/>
</dbReference>
<dbReference type="InterPro" id="IPR001876">
    <property type="entry name" value="Znf_RanBP2"/>
</dbReference>
<dbReference type="Proteomes" id="UP000775547">
    <property type="component" value="Unassembled WGS sequence"/>
</dbReference>
<accession>A0A9P7G4C8</accession>
<feature type="region of interest" description="Disordered" evidence="5">
    <location>
        <begin position="389"/>
        <end position="525"/>
    </location>
</feature>
<evidence type="ECO:0000313" key="7">
    <source>
        <dbReference type="EMBL" id="KAG5642634.1"/>
    </source>
</evidence>
<feature type="compositionally biased region" description="Basic and acidic residues" evidence="5">
    <location>
        <begin position="44"/>
        <end position="56"/>
    </location>
</feature>
<evidence type="ECO:0000256" key="5">
    <source>
        <dbReference type="SAM" id="MobiDB-lite"/>
    </source>
</evidence>
<dbReference type="AlphaFoldDB" id="A0A9P7G4C8"/>
<feature type="compositionally biased region" description="Low complexity" evidence="5">
    <location>
        <begin position="611"/>
        <end position="628"/>
    </location>
</feature>
<reference evidence="7" key="1">
    <citation type="submission" date="2020-07" db="EMBL/GenBank/DDBJ databases">
        <authorList>
            <person name="Nieuwenhuis M."/>
            <person name="Van De Peppel L.J.J."/>
        </authorList>
    </citation>
    <scope>NUCLEOTIDE SEQUENCE</scope>
    <source>
        <strain evidence="7">AP01</strain>
        <tissue evidence="7">Mycelium</tissue>
    </source>
</reference>
<dbReference type="InterPro" id="IPR036443">
    <property type="entry name" value="Znf_RanBP2_sf"/>
</dbReference>
<proteinExistence type="predicted"/>
<feature type="compositionally biased region" description="Polar residues" evidence="5">
    <location>
        <begin position="166"/>
        <end position="203"/>
    </location>
</feature>
<evidence type="ECO:0000256" key="2">
    <source>
        <dbReference type="ARBA" id="ARBA00022771"/>
    </source>
</evidence>
<dbReference type="Gene3D" id="4.10.1060.10">
    <property type="entry name" value="Zinc finger, RanBP2-type"/>
    <property type="match status" value="2"/>
</dbReference>
<feature type="region of interest" description="Disordered" evidence="5">
    <location>
        <begin position="547"/>
        <end position="642"/>
    </location>
</feature>
<feature type="compositionally biased region" description="Low complexity" evidence="5">
    <location>
        <begin position="156"/>
        <end position="165"/>
    </location>
</feature>
<dbReference type="Pfam" id="PF00641">
    <property type="entry name" value="Zn_ribbon_RanBP"/>
    <property type="match status" value="1"/>
</dbReference>
<evidence type="ECO:0000256" key="1">
    <source>
        <dbReference type="ARBA" id="ARBA00022723"/>
    </source>
</evidence>
<evidence type="ECO:0000256" key="3">
    <source>
        <dbReference type="ARBA" id="ARBA00022833"/>
    </source>
</evidence>
<feature type="compositionally biased region" description="Low complexity" evidence="5">
    <location>
        <begin position="309"/>
        <end position="337"/>
    </location>
</feature>
<dbReference type="OrthoDB" id="79830at2759"/>
<dbReference type="SMART" id="SM00547">
    <property type="entry name" value="ZnF_RBZ"/>
    <property type="match status" value="2"/>
</dbReference>
<protein>
    <recommendedName>
        <fullName evidence="6">RanBP2-type domain-containing protein</fullName>
    </recommendedName>
</protein>
<dbReference type="EMBL" id="JABCKV010000170">
    <property type="protein sequence ID" value="KAG5642634.1"/>
    <property type="molecule type" value="Genomic_DNA"/>
</dbReference>
<sequence>MSAIRNSNSRKSRTTQLPYARPAPKKSSWSLTGFLSFLNPLRSRSSDEATSDRGSDDESFSSPGSPPAPSSTSVHQTIHTLYTNNHAPTQAILEAGLSLPGSKTYTVMNASHPVTNSAPTNDLKQVSAQLRQSLGSQGVEELVGLLKRGTEEPEPFRFSSSPSTPARGNSPFQSNSASVPFSFGSSAAQLSTPSPRKTLTRNPNGVYRWQGAGSAKTPRSKNRYSSPAFGPSRSTSDHLVLKDTEITRETPKTGAKRRRVGEAAQILSAAPTWSSSTLSQDTVSQPPARATAPDPSPTRAKQALQFPISAGSPATPRTSTSGSSSNVNTSPSSSRLRPPVPQKPTVPVVPSPLRQAWSGASPPSNSEPPITPPALKQTKAANFMTELIKEVTPPKRPDLSNPYQTASPIGKVGPPKTRAKRPRATGRPAVPAAAKEGKKEKEKVYSPQAIIEATVPKGSKRSRPPAHFEKPSAERPSTEERRAAYVVEEVDAEDDEETKRATKKSKPHLVGLGAASANGRAAVKAKSPEIIVEEVDDVVMLNEAPRKFQPVTASSSTTPPNTSNSAPSASPFGKPAFAGLKSKSAPKEPSKLRFSYQPEASSPAPSPPATLPSASAPTPFAFPSSSPAPSTPVPAPFAFPASSPAPSAFAPAPLTLNKPATPSAPASIKETPKAAKEAAIAVPAHSLPTFAFSVLVSLPTASTSQHVKARDEAKSLPKSSLPSFDFSKQVRSAPQPSTSLPPVKAFDWAAAAGGKPVSALAEAKWECSVCMLSWPDSVADKCGACETPRPSKISAAPVVKGFDWAAAGMKPPGAASDWTCSTCMISNKPSVTKCAACESPR</sequence>
<name>A0A9P7G4C8_9AGAR</name>
<feature type="compositionally biased region" description="Basic and acidic residues" evidence="5">
    <location>
        <begin position="435"/>
        <end position="444"/>
    </location>
</feature>
<feature type="compositionally biased region" description="Basic and acidic residues" evidence="5">
    <location>
        <begin position="466"/>
        <end position="483"/>
    </location>
</feature>
<feature type="compositionally biased region" description="Basic and acidic residues" evidence="5">
    <location>
        <begin position="389"/>
        <end position="398"/>
    </location>
</feature>
<organism evidence="7 8">
    <name type="scientific">Asterophora parasitica</name>
    <dbReference type="NCBI Taxonomy" id="117018"/>
    <lineage>
        <taxon>Eukaryota</taxon>
        <taxon>Fungi</taxon>
        <taxon>Dikarya</taxon>
        <taxon>Basidiomycota</taxon>
        <taxon>Agaricomycotina</taxon>
        <taxon>Agaricomycetes</taxon>
        <taxon>Agaricomycetidae</taxon>
        <taxon>Agaricales</taxon>
        <taxon>Tricholomatineae</taxon>
        <taxon>Lyophyllaceae</taxon>
        <taxon>Asterophora</taxon>
    </lineage>
</organism>
<gene>
    <name evidence="7" type="ORF">DXG03_002472</name>
</gene>
<evidence type="ECO:0000259" key="6">
    <source>
        <dbReference type="PROSITE" id="PS50199"/>
    </source>
</evidence>
<feature type="compositionally biased region" description="Low complexity" evidence="5">
    <location>
        <begin position="552"/>
        <end position="571"/>
    </location>
</feature>
<feature type="region of interest" description="Disordered" evidence="5">
    <location>
        <begin position="41"/>
        <end position="75"/>
    </location>
</feature>
<feature type="compositionally biased region" description="Basic and acidic residues" evidence="5">
    <location>
        <begin position="235"/>
        <end position="251"/>
    </location>
</feature>
<feature type="region of interest" description="Disordered" evidence="5">
    <location>
        <begin position="148"/>
        <end position="374"/>
    </location>
</feature>